<dbReference type="EMBL" id="BNHY01000042">
    <property type="protein sequence ID" value="GHN34386.1"/>
    <property type="molecule type" value="Genomic_DNA"/>
</dbReference>
<gene>
    <name evidence="1" type="ORF">ME791_15380</name>
</gene>
<dbReference type="RefSeq" id="WP_236162088.1">
    <property type="nucleotide sequence ID" value="NZ_BNHY01000042.1"/>
</dbReference>
<protein>
    <submittedName>
        <fullName evidence="1">Uncharacterized protein</fullName>
    </submittedName>
</protein>
<reference evidence="1 2" key="1">
    <citation type="journal article" date="2022" name="J. Dairy Sci.">
        <title>Genetic diversity of Lactobacillus delbrueckii isolated from raw milk in Hokkaido, Japan.</title>
        <authorList>
            <person name="Tsuchihashi H."/>
            <person name="Ichikawa A."/>
            <person name="Takeda M."/>
            <person name="Koizumi A."/>
            <person name="Mizoguchi C."/>
            <person name="Ishida T."/>
            <person name="Kimura K."/>
        </authorList>
    </citation>
    <scope>NUCLEOTIDE SEQUENCE [LARGE SCALE GENOMIC DNA]</scope>
    <source>
        <strain evidence="1 2">ME-791</strain>
    </source>
</reference>
<dbReference type="AlphaFoldDB" id="A0ABD0AH04"/>
<name>A0ABD0AH04_9LACO</name>
<organism evidence="1 2">
    <name type="scientific">Lactobacillus delbrueckii</name>
    <dbReference type="NCBI Taxonomy" id="1584"/>
    <lineage>
        <taxon>Bacteria</taxon>
        <taxon>Bacillati</taxon>
        <taxon>Bacillota</taxon>
        <taxon>Bacilli</taxon>
        <taxon>Lactobacillales</taxon>
        <taxon>Lactobacillaceae</taxon>
        <taxon>Lactobacillus</taxon>
    </lineage>
</organism>
<proteinExistence type="predicted"/>
<comment type="caution">
    <text evidence="1">The sequence shown here is derived from an EMBL/GenBank/DDBJ whole genome shotgun (WGS) entry which is preliminary data.</text>
</comment>
<accession>A0ABD0AH04</accession>
<dbReference type="Proteomes" id="UP001054884">
    <property type="component" value="Unassembled WGS sequence"/>
</dbReference>
<dbReference type="InterPro" id="IPR045920">
    <property type="entry name" value="DUF6339"/>
</dbReference>
<dbReference type="Pfam" id="PF19866">
    <property type="entry name" value="DUF6339"/>
    <property type="match status" value="1"/>
</dbReference>
<evidence type="ECO:0000313" key="2">
    <source>
        <dbReference type="Proteomes" id="UP001054884"/>
    </source>
</evidence>
<evidence type="ECO:0000313" key="1">
    <source>
        <dbReference type="EMBL" id="GHN34386.1"/>
    </source>
</evidence>
<sequence>MINWNVTYKVEAAERHFAKLTNPMDTSKIVLPDHWNEVRKMILREWNDACEESRFNSSYNYEFDVVFGIKLYQLLNEKIGFTNRVASDDNVWRSLSLKVVPDLVIKRYGLKPEHFYKMSKRIWLKNIWWYIRLAWEGNAEETKRLLSKYSTDTILQLVERSGLGYYVSVDHEILKKLGNIEDRSNLRSVLRFVLKLNTAWLATTSPELYEGGVQGYVADLFDVVYREKDENDDILRELFK</sequence>